<protein>
    <recommendedName>
        <fullName evidence="9">TRAP transporter small permease protein</fullName>
    </recommendedName>
</protein>
<evidence type="ECO:0000256" key="1">
    <source>
        <dbReference type="ARBA" id="ARBA00004429"/>
    </source>
</evidence>
<name>A0A4Q9QKH6_9GAMM</name>
<proteinExistence type="inferred from homology"/>
<evidence type="ECO:0000256" key="4">
    <source>
        <dbReference type="ARBA" id="ARBA00022519"/>
    </source>
</evidence>
<dbReference type="Proteomes" id="UP000292302">
    <property type="component" value="Unassembled WGS sequence"/>
</dbReference>
<feature type="transmembrane region" description="Helical" evidence="9">
    <location>
        <begin position="92"/>
        <end position="118"/>
    </location>
</feature>
<keyword evidence="4 9" id="KW-0997">Cell inner membrane</keyword>
<dbReference type="OrthoDB" id="8559033at2"/>
<keyword evidence="5 9" id="KW-0812">Transmembrane</keyword>
<comment type="subunit">
    <text evidence="9">The complex comprises the extracytoplasmic solute receptor protein and the two transmembrane proteins.</text>
</comment>
<dbReference type="PANTHER" id="PTHR35011:SF2">
    <property type="entry name" value="2,3-DIKETO-L-GULONATE TRAP TRANSPORTER SMALL PERMEASE PROTEIN YIAM"/>
    <property type="match status" value="1"/>
</dbReference>
<keyword evidence="7 9" id="KW-0472">Membrane</keyword>
<keyword evidence="2 9" id="KW-0813">Transport</keyword>
<evidence type="ECO:0000256" key="9">
    <source>
        <dbReference type="RuleBase" id="RU369079"/>
    </source>
</evidence>
<gene>
    <name evidence="11" type="ORF">DNK06_15845</name>
</gene>
<dbReference type="InterPro" id="IPR007387">
    <property type="entry name" value="TRAP_DctQ"/>
</dbReference>
<keyword evidence="3" id="KW-1003">Cell membrane</keyword>
<dbReference type="Pfam" id="PF04290">
    <property type="entry name" value="DctQ"/>
    <property type="match status" value="1"/>
</dbReference>
<evidence type="ECO:0000256" key="7">
    <source>
        <dbReference type="ARBA" id="ARBA00023136"/>
    </source>
</evidence>
<dbReference type="GO" id="GO:0022857">
    <property type="term" value="F:transmembrane transporter activity"/>
    <property type="evidence" value="ECO:0007669"/>
    <property type="project" value="UniProtKB-UniRule"/>
</dbReference>
<feature type="domain" description="Tripartite ATP-independent periplasmic transporters DctQ component" evidence="10">
    <location>
        <begin position="30"/>
        <end position="160"/>
    </location>
</feature>
<feature type="transmembrane region" description="Helical" evidence="9">
    <location>
        <begin position="14"/>
        <end position="36"/>
    </location>
</feature>
<evidence type="ECO:0000256" key="5">
    <source>
        <dbReference type="ARBA" id="ARBA00022692"/>
    </source>
</evidence>
<dbReference type="AlphaFoldDB" id="A0A4Q9QKH6"/>
<evidence type="ECO:0000313" key="11">
    <source>
        <dbReference type="EMBL" id="TBU76761.1"/>
    </source>
</evidence>
<comment type="caution">
    <text evidence="11">The sequence shown here is derived from an EMBL/GenBank/DDBJ whole genome shotgun (WGS) entry which is preliminary data.</text>
</comment>
<keyword evidence="12" id="KW-1185">Reference proteome</keyword>
<evidence type="ECO:0000259" key="10">
    <source>
        <dbReference type="Pfam" id="PF04290"/>
    </source>
</evidence>
<dbReference type="PANTHER" id="PTHR35011">
    <property type="entry name" value="2,3-DIKETO-L-GULONATE TRAP TRANSPORTER SMALL PERMEASE PROTEIN YIAM"/>
    <property type="match status" value="1"/>
</dbReference>
<reference evidence="11 12" key="1">
    <citation type="submission" date="2018-06" db="EMBL/GenBank/DDBJ databases">
        <title>Three novel Pseudomonas species isolated from symptomatic oak.</title>
        <authorList>
            <person name="Bueno-Gonzalez V."/>
            <person name="Brady C."/>
        </authorList>
    </citation>
    <scope>NUCLEOTIDE SEQUENCE [LARGE SCALE GENOMIC DNA]</scope>
    <source>
        <strain evidence="11 12">P9A</strain>
    </source>
</reference>
<sequence length="167" mass="18549">MNSPFAVYGRFVKLLETCALNVCGLLLAIMCGTLLLEIISRSFFGTSFIWSMELATICFIWVAFLGSTVGVLRREHFVVDLLFHWFPPEHPVSLLLDALTSVLVLVLGLVFLVHGLSFMESGMHRYSFSLGIKQGYTMLIMPLCGALFIVNALHNLLALAANRRIAP</sequence>
<dbReference type="EMBL" id="QJUI01000013">
    <property type="protein sequence ID" value="TBU76761.1"/>
    <property type="molecule type" value="Genomic_DNA"/>
</dbReference>
<evidence type="ECO:0000313" key="12">
    <source>
        <dbReference type="Proteomes" id="UP000292302"/>
    </source>
</evidence>
<evidence type="ECO:0000256" key="8">
    <source>
        <dbReference type="ARBA" id="ARBA00038436"/>
    </source>
</evidence>
<dbReference type="GO" id="GO:0015740">
    <property type="term" value="P:C4-dicarboxylate transport"/>
    <property type="evidence" value="ECO:0007669"/>
    <property type="project" value="TreeGrafter"/>
</dbReference>
<accession>A0A4Q9QKH6</accession>
<dbReference type="InterPro" id="IPR055348">
    <property type="entry name" value="DctQ"/>
</dbReference>
<comment type="similarity">
    <text evidence="8 9">Belongs to the TRAP transporter small permease family.</text>
</comment>
<feature type="transmembrane region" description="Helical" evidence="9">
    <location>
        <begin position="139"/>
        <end position="161"/>
    </location>
</feature>
<organism evidence="11 12">
    <name type="scientific">Phytopseudomonas daroniae</name>
    <dbReference type="NCBI Taxonomy" id="2487519"/>
    <lineage>
        <taxon>Bacteria</taxon>
        <taxon>Pseudomonadati</taxon>
        <taxon>Pseudomonadota</taxon>
        <taxon>Gammaproteobacteria</taxon>
        <taxon>Pseudomonadales</taxon>
        <taxon>Pseudomonadaceae</taxon>
        <taxon>Phytopseudomonas</taxon>
    </lineage>
</organism>
<keyword evidence="6 9" id="KW-1133">Transmembrane helix</keyword>
<dbReference type="GO" id="GO:0005886">
    <property type="term" value="C:plasma membrane"/>
    <property type="evidence" value="ECO:0007669"/>
    <property type="project" value="UniProtKB-SubCell"/>
</dbReference>
<feature type="transmembrane region" description="Helical" evidence="9">
    <location>
        <begin position="48"/>
        <end position="72"/>
    </location>
</feature>
<comment type="subcellular location">
    <subcellularLocation>
        <location evidence="1 9">Cell inner membrane</location>
        <topology evidence="1 9">Multi-pass membrane protein</topology>
    </subcellularLocation>
</comment>
<evidence type="ECO:0000256" key="2">
    <source>
        <dbReference type="ARBA" id="ARBA00022448"/>
    </source>
</evidence>
<dbReference type="RefSeq" id="WP_131180965.1">
    <property type="nucleotide sequence ID" value="NZ_QJUI01000013.1"/>
</dbReference>
<evidence type="ECO:0000256" key="6">
    <source>
        <dbReference type="ARBA" id="ARBA00022989"/>
    </source>
</evidence>
<evidence type="ECO:0000256" key="3">
    <source>
        <dbReference type="ARBA" id="ARBA00022475"/>
    </source>
</evidence>
<comment type="function">
    <text evidence="9">Part of the tripartite ATP-independent periplasmic (TRAP) transport system.</text>
</comment>